<evidence type="ECO:0000313" key="2">
    <source>
        <dbReference type="Proteomes" id="UP000045782"/>
    </source>
</evidence>
<organism evidence="1 2">
    <name type="scientific">Mycobacteroides abscessus</name>
    <dbReference type="NCBI Taxonomy" id="36809"/>
    <lineage>
        <taxon>Bacteria</taxon>
        <taxon>Bacillati</taxon>
        <taxon>Actinomycetota</taxon>
        <taxon>Actinomycetes</taxon>
        <taxon>Mycobacteriales</taxon>
        <taxon>Mycobacteriaceae</taxon>
        <taxon>Mycobacteroides</taxon>
    </lineage>
</organism>
<dbReference type="AlphaFoldDB" id="A0A0U0ZW23"/>
<reference evidence="1 2" key="1">
    <citation type="submission" date="2015-03" db="EMBL/GenBank/DDBJ databases">
        <authorList>
            <person name="Murphy D."/>
        </authorList>
    </citation>
    <scope>NUCLEOTIDE SEQUENCE [LARGE SCALE GENOMIC DNA]</scope>
    <source>
        <strain evidence="1 2">PAP088</strain>
    </source>
</reference>
<dbReference type="Proteomes" id="UP000045782">
    <property type="component" value="Unassembled WGS sequence"/>
</dbReference>
<protein>
    <submittedName>
        <fullName evidence="1">Uncharacterized protein</fullName>
    </submittedName>
</protein>
<evidence type="ECO:0000313" key="1">
    <source>
        <dbReference type="EMBL" id="CPV73038.1"/>
    </source>
</evidence>
<name>A0A0U0ZW23_9MYCO</name>
<gene>
    <name evidence="1" type="ORF">ERS075579_05243</name>
</gene>
<dbReference type="EMBL" id="CSWP01000015">
    <property type="protein sequence ID" value="CPV73038.1"/>
    <property type="molecule type" value="Genomic_DNA"/>
</dbReference>
<accession>A0A0U0ZW23</accession>
<sequence length="35" mass="4097">MRLYSLPSISRIHAMVSAHDYTDAYRSNQVSLARW</sequence>
<proteinExistence type="predicted"/>